<accession>A0A2P8E155</accession>
<feature type="compositionally biased region" description="Low complexity" evidence="2">
    <location>
        <begin position="39"/>
        <end position="57"/>
    </location>
</feature>
<dbReference type="PROSITE" id="PS51257">
    <property type="entry name" value="PROKAR_LIPOPROTEIN"/>
    <property type="match status" value="1"/>
</dbReference>
<dbReference type="Pfam" id="PF09587">
    <property type="entry name" value="PGA_cap"/>
    <property type="match status" value="1"/>
</dbReference>
<proteinExistence type="inferred from homology"/>
<feature type="domain" description="Capsule synthesis protein CapA" evidence="3">
    <location>
        <begin position="85"/>
        <end position="333"/>
    </location>
</feature>
<organism evidence="4 5">
    <name type="scientific">Haloactinopolyspora alba</name>
    <dbReference type="NCBI Taxonomy" id="648780"/>
    <lineage>
        <taxon>Bacteria</taxon>
        <taxon>Bacillati</taxon>
        <taxon>Actinomycetota</taxon>
        <taxon>Actinomycetes</taxon>
        <taxon>Jiangellales</taxon>
        <taxon>Jiangellaceae</taxon>
        <taxon>Haloactinopolyspora</taxon>
    </lineage>
</organism>
<dbReference type="InterPro" id="IPR019079">
    <property type="entry name" value="Capsule_synth_CapA"/>
</dbReference>
<gene>
    <name evidence="4" type="ORF">CLV30_108112</name>
</gene>
<feature type="compositionally biased region" description="Pro residues" evidence="2">
    <location>
        <begin position="58"/>
        <end position="67"/>
    </location>
</feature>
<dbReference type="InterPro" id="IPR052169">
    <property type="entry name" value="CW_Biosynth-Accessory"/>
</dbReference>
<sequence length="399" mass="39844">MRVAASLAAAGLVTVGCAGDGRDDTAARPTAPGESTTRPPDTGPASPSTTPATTSPSPRAPAPPEASPPASSRTSPSPPAPAPVTLAFAGDIHFEGELRARLDDPADALAPAKPALSAADLTVANLETSIGDSGRPAADKRYTFQAPPSALRALASAGVDVATMANNHGLDFGAAGLADTLAAADDARTGEPAIDVVGIGRDTDDAFAPALHEVGGTTVAVLGASLPDDPTADPTAHWAATASSGGVAVALDPARLLAAVRHARDTADVVAVYLHWGVQGERCPSDSQRDLASALAGAGADVVVGSHAHRLQGAGTLDGTYVAYGLGNFAWYTQSPTTSPTGVLTVTADGTGVTDATWTPARIGSDGLPDFVTGADAEQMSGDFASLRSCTDLRPLPDR</sequence>
<dbReference type="Proteomes" id="UP000243528">
    <property type="component" value="Unassembled WGS sequence"/>
</dbReference>
<name>A0A2P8E155_9ACTN</name>
<dbReference type="EMBL" id="PYGE01000008">
    <property type="protein sequence ID" value="PSL03200.1"/>
    <property type="molecule type" value="Genomic_DNA"/>
</dbReference>
<dbReference type="SUPFAM" id="SSF56300">
    <property type="entry name" value="Metallo-dependent phosphatases"/>
    <property type="match status" value="1"/>
</dbReference>
<evidence type="ECO:0000256" key="2">
    <source>
        <dbReference type="SAM" id="MobiDB-lite"/>
    </source>
</evidence>
<dbReference type="SMART" id="SM00854">
    <property type="entry name" value="PGA_cap"/>
    <property type="match status" value="1"/>
</dbReference>
<evidence type="ECO:0000313" key="4">
    <source>
        <dbReference type="EMBL" id="PSL03200.1"/>
    </source>
</evidence>
<evidence type="ECO:0000259" key="3">
    <source>
        <dbReference type="SMART" id="SM00854"/>
    </source>
</evidence>
<keyword evidence="5" id="KW-1185">Reference proteome</keyword>
<dbReference type="CDD" id="cd07381">
    <property type="entry name" value="MPP_CapA"/>
    <property type="match status" value="1"/>
</dbReference>
<evidence type="ECO:0000256" key="1">
    <source>
        <dbReference type="ARBA" id="ARBA00005662"/>
    </source>
</evidence>
<reference evidence="4 5" key="1">
    <citation type="submission" date="2018-03" db="EMBL/GenBank/DDBJ databases">
        <title>Genomic Encyclopedia of Archaeal and Bacterial Type Strains, Phase II (KMG-II): from individual species to whole genera.</title>
        <authorList>
            <person name="Goeker M."/>
        </authorList>
    </citation>
    <scope>NUCLEOTIDE SEQUENCE [LARGE SCALE GENOMIC DNA]</scope>
    <source>
        <strain evidence="4 5">DSM 45211</strain>
    </source>
</reference>
<dbReference type="PANTHER" id="PTHR33393">
    <property type="entry name" value="POLYGLUTAMINE SYNTHESIS ACCESSORY PROTEIN RV0574C-RELATED"/>
    <property type="match status" value="1"/>
</dbReference>
<protein>
    <submittedName>
        <fullName evidence="4">Poly-gamma-glutamate synthesis protein (Capsule biosynthesis protein)</fullName>
    </submittedName>
</protein>
<feature type="region of interest" description="Disordered" evidence="2">
    <location>
        <begin position="12"/>
        <end position="85"/>
    </location>
</feature>
<comment type="caution">
    <text evidence="4">The sequence shown here is derived from an EMBL/GenBank/DDBJ whole genome shotgun (WGS) entry which is preliminary data.</text>
</comment>
<dbReference type="PANTHER" id="PTHR33393:SF13">
    <property type="entry name" value="PGA BIOSYNTHESIS PROTEIN CAPA"/>
    <property type="match status" value="1"/>
</dbReference>
<evidence type="ECO:0000313" key="5">
    <source>
        <dbReference type="Proteomes" id="UP000243528"/>
    </source>
</evidence>
<dbReference type="AlphaFoldDB" id="A0A2P8E155"/>
<dbReference type="Gene3D" id="3.60.21.10">
    <property type="match status" value="1"/>
</dbReference>
<dbReference type="InterPro" id="IPR029052">
    <property type="entry name" value="Metallo-depent_PP-like"/>
</dbReference>
<comment type="similarity">
    <text evidence="1">Belongs to the CapA family.</text>
</comment>